<dbReference type="WBParaSite" id="PgE404_g002_t01">
    <property type="protein sequence ID" value="PgE404_g002_t01"/>
    <property type="gene ID" value="PgE404_g002"/>
</dbReference>
<protein>
    <submittedName>
        <fullName evidence="2">Uncharacterized protein</fullName>
    </submittedName>
</protein>
<dbReference type="Proteomes" id="UP000887569">
    <property type="component" value="Unplaced"/>
</dbReference>
<accession>A0A915A5I2</accession>
<evidence type="ECO:0000313" key="1">
    <source>
        <dbReference type="Proteomes" id="UP000887569"/>
    </source>
</evidence>
<keyword evidence="1" id="KW-1185">Reference proteome</keyword>
<organism evidence="1 2">
    <name type="scientific">Parascaris univalens</name>
    <name type="common">Nematode worm</name>
    <dbReference type="NCBI Taxonomy" id="6257"/>
    <lineage>
        <taxon>Eukaryota</taxon>
        <taxon>Metazoa</taxon>
        <taxon>Ecdysozoa</taxon>
        <taxon>Nematoda</taxon>
        <taxon>Chromadorea</taxon>
        <taxon>Rhabditida</taxon>
        <taxon>Spirurina</taxon>
        <taxon>Ascaridomorpha</taxon>
        <taxon>Ascaridoidea</taxon>
        <taxon>Ascarididae</taxon>
        <taxon>Parascaris</taxon>
    </lineage>
</organism>
<reference evidence="2" key="1">
    <citation type="submission" date="2022-11" db="UniProtKB">
        <authorList>
            <consortium name="WormBaseParasite"/>
        </authorList>
    </citation>
    <scope>IDENTIFICATION</scope>
</reference>
<dbReference type="AlphaFoldDB" id="A0A915A5I2"/>
<proteinExistence type="predicted"/>
<name>A0A915A5I2_PARUN</name>
<evidence type="ECO:0000313" key="2">
    <source>
        <dbReference type="WBParaSite" id="PgE404_g002_t01"/>
    </source>
</evidence>
<sequence>MGRFLRRTIPSPWNHSRRNCFAAPSGVFVHSIVIRSLLRSSVAALNVSHETAMRTLSFGSSTPHGGSTPRRLMLVVLIAHPIRRPPAFVLDMVSVLVVVGRVEDDLRARLSIDIARRN</sequence>